<evidence type="ECO:0000256" key="7">
    <source>
        <dbReference type="ARBA" id="ARBA00023049"/>
    </source>
</evidence>
<dbReference type="InterPro" id="IPR008753">
    <property type="entry name" value="Peptidase_M13_N"/>
</dbReference>
<dbReference type="GO" id="GO:0004222">
    <property type="term" value="F:metalloendopeptidase activity"/>
    <property type="evidence" value="ECO:0007669"/>
    <property type="project" value="InterPro"/>
</dbReference>
<dbReference type="Pfam" id="PF05649">
    <property type="entry name" value="Peptidase_M13_N"/>
    <property type="match status" value="1"/>
</dbReference>
<keyword evidence="8" id="KW-0812">Transmembrane</keyword>
<dbReference type="Pfam" id="PF01431">
    <property type="entry name" value="Peptidase_M13"/>
    <property type="match status" value="1"/>
</dbReference>
<sequence length="818" mass="90845">MAEEKPTGAGVDCDPFITGATRFCKNPMHKADSKARASDYCLACKNPRHNPGHLAAVLLQHSQKGATLRHCKNPEHQHVEEPLDEFLPVGASGAEMPVLSVKDKTGWSMHPSQVPVFWKVALPLAAAIFLLAVVFIFFDDFWRQIPPNVTTVRPPGGVYYCTTVFCDREADRLKSLLSGTTGPCDDFYQHVCDNWVRSQSLASPETGTAISSDTIIQDDLITTLEAGLVSKKRQDVSVALALYDACTDRAQSGRALAAMAELFRRWKIGRWPTDALASPKEAWFFAGELIKDIGSKALVDVFAAVDADEPAKVAIGLGKPKFLFSCNDATRPGVVNMFRDALAETMSAVSQASSQLIDEIMLVITRLGSSPLEPADSEIGMRGFDVIRLTDLHSGIVELLRATFENDSSLRPETKIVLKSADYLQGHLVTALRELPPRAVMNYLGFQAFITLAPFFLDRHRLLRQLFSKSFLGRTLPDVSNTSRLCLVAVERVLPGCFARMLHLPSSGALVVNKLSQLVGSFGRSVEHLAWMDDMAVVLTRYLLKEYTTSPSGDDAPCPSSSASFAKENSIKFFVSVSRDRQQRTLRVGGGSVVPSQLLTFATHDFAGRRVHIPAALFNASVPANTSHFSLHFSRFAVRFYRALVEAALRRDTVPASLRYGDDPVRRFEELLNCFEWELRQLPVALRQPIAPDSMAARGAVLQQTVAVQLAFRAFQELLQIRRTWNLDFRFAQLPALSVDQLFFVYYALDNCEAADRVYQEHRGQRLPARYRVNVPLRNVVEFPEVFGCAPHSNMVRFSFVPACTVVSVEQWLKSQPE</sequence>
<accession>A0AAQ4FB15</accession>
<evidence type="ECO:0000313" key="12">
    <source>
        <dbReference type="Proteomes" id="UP001321473"/>
    </source>
</evidence>
<evidence type="ECO:0000259" key="9">
    <source>
        <dbReference type="Pfam" id="PF01431"/>
    </source>
</evidence>
<dbReference type="PROSITE" id="PS51885">
    <property type="entry name" value="NEPRILYSIN"/>
    <property type="match status" value="1"/>
</dbReference>
<gene>
    <name evidence="11" type="ORF">V5799_009838</name>
</gene>
<dbReference type="InterPro" id="IPR042089">
    <property type="entry name" value="Peptidase_M13_dom_2"/>
</dbReference>
<organism evidence="11 12">
    <name type="scientific">Amblyomma americanum</name>
    <name type="common">Lone star tick</name>
    <dbReference type="NCBI Taxonomy" id="6943"/>
    <lineage>
        <taxon>Eukaryota</taxon>
        <taxon>Metazoa</taxon>
        <taxon>Ecdysozoa</taxon>
        <taxon>Arthropoda</taxon>
        <taxon>Chelicerata</taxon>
        <taxon>Arachnida</taxon>
        <taxon>Acari</taxon>
        <taxon>Parasitiformes</taxon>
        <taxon>Ixodida</taxon>
        <taxon>Ixodoidea</taxon>
        <taxon>Ixodidae</taxon>
        <taxon>Amblyomminae</taxon>
        <taxon>Amblyomma</taxon>
    </lineage>
</organism>
<evidence type="ECO:0000256" key="2">
    <source>
        <dbReference type="ARBA" id="ARBA00007357"/>
    </source>
</evidence>
<dbReference type="Proteomes" id="UP001321473">
    <property type="component" value="Unassembled WGS sequence"/>
</dbReference>
<evidence type="ECO:0000256" key="1">
    <source>
        <dbReference type="ARBA" id="ARBA00001947"/>
    </source>
</evidence>
<dbReference type="GO" id="GO:0046872">
    <property type="term" value="F:metal ion binding"/>
    <property type="evidence" value="ECO:0007669"/>
    <property type="project" value="UniProtKB-KW"/>
</dbReference>
<evidence type="ECO:0000256" key="5">
    <source>
        <dbReference type="ARBA" id="ARBA00022801"/>
    </source>
</evidence>
<dbReference type="InterPro" id="IPR000718">
    <property type="entry name" value="Peptidase_M13"/>
</dbReference>
<keyword evidence="8" id="KW-0472">Membrane</keyword>
<keyword evidence="6" id="KW-0862">Zinc</keyword>
<keyword evidence="7" id="KW-0482">Metalloprotease</keyword>
<evidence type="ECO:0008006" key="13">
    <source>
        <dbReference type="Google" id="ProtNLM"/>
    </source>
</evidence>
<proteinExistence type="inferred from homology"/>
<evidence type="ECO:0000256" key="4">
    <source>
        <dbReference type="ARBA" id="ARBA00022723"/>
    </source>
</evidence>
<evidence type="ECO:0000259" key="10">
    <source>
        <dbReference type="Pfam" id="PF05649"/>
    </source>
</evidence>
<comment type="similarity">
    <text evidence="2">Belongs to the peptidase M13 family.</text>
</comment>
<evidence type="ECO:0000256" key="6">
    <source>
        <dbReference type="ARBA" id="ARBA00022833"/>
    </source>
</evidence>
<dbReference type="Gene3D" id="3.40.390.10">
    <property type="entry name" value="Collagenase (Catalytic Domain)"/>
    <property type="match status" value="2"/>
</dbReference>
<feature type="domain" description="Peptidase M13 C-terminal" evidence="9">
    <location>
        <begin position="706"/>
        <end position="797"/>
    </location>
</feature>
<keyword evidence="3" id="KW-0645">Protease</keyword>
<evidence type="ECO:0000313" key="11">
    <source>
        <dbReference type="EMBL" id="KAK8783798.1"/>
    </source>
</evidence>
<evidence type="ECO:0000256" key="8">
    <source>
        <dbReference type="SAM" id="Phobius"/>
    </source>
</evidence>
<comment type="caution">
    <text evidence="11">The sequence shown here is derived from an EMBL/GenBank/DDBJ whole genome shotgun (WGS) entry which is preliminary data.</text>
</comment>
<dbReference type="InterPro" id="IPR018497">
    <property type="entry name" value="Peptidase_M13_C"/>
</dbReference>
<dbReference type="PANTHER" id="PTHR11733">
    <property type="entry name" value="ZINC METALLOPROTEASE FAMILY M13 NEPRILYSIN-RELATED"/>
    <property type="match status" value="1"/>
</dbReference>
<dbReference type="PANTHER" id="PTHR11733:SF241">
    <property type="entry name" value="GH26575P-RELATED"/>
    <property type="match status" value="1"/>
</dbReference>
<feature type="domain" description="Peptidase M13 N-terminal" evidence="10">
    <location>
        <begin position="183"/>
        <end position="534"/>
    </location>
</feature>
<keyword evidence="4" id="KW-0479">Metal-binding</keyword>
<dbReference type="SUPFAM" id="SSF55486">
    <property type="entry name" value="Metalloproteases ('zincins'), catalytic domain"/>
    <property type="match status" value="1"/>
</dbReference>
<dbReference type="Gene3D" id="1.10.1380.10">
    <property type="entry name" value="Neutral endopeptidase , domain2"/>
    <property type="match status" value="1"/>
</dbReference>
<feature type="transmembrane region" description="Helical" evidence="8">
    <location>
        <begin position="116"/>
        <end position="138"/>
    </location>
</feature>
<dbReference type="GO" id="GO:0005886">
    <property type="term" value="C:plasma membrane"/>
    <property type="evidence" value="ECO:0007669"/>
    <property type="project" value="TreeGrafter"/>
</dbReference>
<keyword evidence="5" id="KW-0378">Hydrolase</keyword>
<dbReference type="GO" id="GO:0016485">
    <property type="term" value="P:protein processing"/>
    <property type="evidence" value="ECO:0007669"/>
    <property type="project" value="TreeGrafter"/>
</dbReference>
<name>A0AAQ4FB15_AMBAM</name>
<dbReference type="InterPro" id="IPR024079">
    <property type="entry name" value="MetalloPept_cat_dom_sf"/>
</dbReference>
<protein>
    <recommendedName>
        <fullName evidence="13">M13 family peptidase</fullName>
    </recommendedName>
</protein>
<keyword evidence="12" id="KW-1185">Reference proteome</keyword>
<dbReference type="AlphaFoldDB" id="A0AAQ4FB15"/>
<keyword evidence="8" id="KW-1133">Transmembrane helix</keyword>
<dbReference type="EMBL" id="JARKHS020005167">
    <property type="protein sequence ID" value="KAK8783798.1"/>
    <property type="molecule type" value="Genomic_DNA"/>
</dbReference>
<evidence type="ECO:0000256" key="3">
    <source>
        <dbReference type="ARBA" id="ARBA00022670"/>
    </source>
</evidence>
<comment type="cofactor">
    <cofactor evidence="1">
        <name>Zn(2+)</name>
        <dbReference type="ChEBI" id="CHEBI:29105"/>
    </cofactor>
</comment>
<reference evidence="11 12" key="1">
    <citation type="journal article" date="2023" name="Arcadia Sci">
        <title>De novo assembly of a long-read Amblyomma americanum tick genome.</title>
        <authorList>
            <person name="Chou S."/>
            <person name="Poskanzer K.E."/>
            <person name="Rollins M."/>
            <person name="Thuy-Boun P.S."/>
        </authorList>
    </citation>
    <scope>NUCLEOTIDE SEQUENCE [LARGE SCALE GENOMIC DNA]</scope>
    <source>
        <strain evidence="11">F_SG_1</strain>
        <tissue evidence="11">Salivary glands</tissue>
    </source>
</reference>